<feature type="region of interest" description="Disordered" evidence="1">
    <location>
        <begin position="1"/>
        <end position="61"/>
    </location>
</feature>
<evidence type="ECO:0000256" key="1">
    <source>
        <dbReference type="SAM" id="MobiDB-lite"/>
    </source>
</evidence>
<sequence length="383" mass="41375">MDDSRGQRRQNEQPSHSASNPRYHASLHDQSQQRRTFTGTHGDRFRPAPLSSSSSGAPRGMGGSAGYSTYYQEPSAAGFSTTGMTQSTMGYHHTPADYGQPDTRQSQSFAGAYNPAMIYNVPQATGPQNPAVYDTSQQFSSRQPAGLQMMTTDVAAPYFSGEPANTATASALQAQTASSGASQVYQQPSLQNYSTGSMAAMGGMATQSTSTQDVRMEEEYSAPEGLDAAYASYQSALKSIFQNIQDGALASASDSLLNVSDWLLSHVAELGLTSDDQNLHSDRIKLWNDFNHAWLATLQAQKDLMESGHQLQRNQSLIAQDGLERMGKELVRLCDSIERHGLVDYEYGVWEEQIIAILEECLDVYGSSASSNGGASGSASHQR</sequence>
<proteinExistence type="predicted"/>
<reference evidence="2" key="1">
    <citation type="submission" date="2023-06" db="EMBL/GenBank/DDBJ databases">
        <title>Genome-scale phylogeny and comparative genomics of the fungal order Sordariales.</title>
        <authorList>
            <consortium name="Lawrence Berkeley National Laboratory"/>
            <person name="Hensen N."/>
            <person name="Bonometti L."/>
            <person name="Westerberg I."/>
            <person name="Brannstrom I.O."/>
            <person name="Guillou S."/>
            <person name="Cros-Aarteil S."/>
            <person name="Calhoun S."/>
            <person name="Haridas S."/>
            <person name="Kuo A."/>
            <person name="Mondo S."/>
            <person name="Pangilinan J."/>
            <person name="Riley R."/>
            <person name="Labutti K."/>
            <person name="Andreopoulos B."/>
            <person name="Lipzen A."/>
            <person name="Chen C."/>
            <person name="Yanf M."/>
            <person name="Daum C."/>
            <person name="Ng V."/>
            <person name="Clum A."/>
            <person name="Steindorff A."/>
            <person name="Ohm R."/>
            <person name="Martin F."/>
            <person name="Silar P."/>
            <person name="Natvig D."/>
            <person name="Lalanne C."/>
            <person name="Gautier V."/>
            <person name="Ament-Velasquez S.L."/>
            <person name="Kruys A."/>
            <person name="Hutchinson M.I."/>
            <person name="Powell A.J."/>
            <person name="Barry K."/>
            <person name="Miller A.N."/>
            <person name="Grigoriev I.V."/>
            <person name="Debuchy R."/>
            <person name="Gladieux P."/>
            <person name="Thoren M.H."/>
            <person name="Johannesson H."/>
        </authorList>
    </citation>
    <scope>NUCLEOTIDE SEQUENCE</scope>
    <source>
        <strain evidence="2">PSN4</strain>
    </source>
</reference>
<gene>
    <name evidence="2" type="ORF">QBC47DRAFT_18678</name>
</gene>
<evidence type="ECO:0000313" key="2">
    <source>
        <dbReference type="EMBL" id="KAK1760946.1"/>
    </source>
</evidence>
<dbReference type="AlphaFoldDB" id="A0AAJ0FA48"/>
<protein>
    <submittedName>
        <fullName evidence="2">Uncharacterized protein</fullName>
    </submittedName>
</protein>
<feature type="compositionally biased region" description="Basic and acidic residues" evidence="1">
    <location>
        <begin position="1"/>
        <end position="11"/>
    </location>
</feature>
<dbReference type="EMBL" id="MU839827">
    <property type="protein sequence ID" value="KAK1760946.1"/>
    <property type="molecule type" value="Genomic_DNA"/>
</dbReference>
<organism evidence="2 3">
    <name type="scientific">Echria macrotheca</name>
    <dbReference type="NCBI Taxonomy" id="438768"/>
    <lineage>
        <taxon>Eukaryota</taxon>
        <taxon>Fungi</taxon>
        <taxon>Dikarya</taxon>
        <taxon>Ascomycota</taxon>
        <taxon>Pezizomycotina</taxon>
        <taxon>Sordariomycetes</taxon>
        <taxon>Sordariomycetidae</taxon>
        <taxon>Sordariales</taxon>
        <taxon>Schizotheciaceae</taxon>
        <taxon>Echria</taxon>
    </lineage>
</organism>
<keyword evidence="3" id="KW-1185">Reference proteome</keyword>
<name>A0AAJ0FA48_9PEZI</name>
<comment type="caution">
    <text evidence="2">The sequence shown here is derived from an EMBL/GenBank/DDBJ whole genome shotgun (WGS) entry which is preliminary data.</text>
</comment>
<feature type="compositionally biased region" description="Polar residues" evidence="1">
    <location>
        <begin position="28"/>
        <end position="39"/>
    </location>
</feature>
<accession>A0AAJ0FA48</accession>
<dbReference type="Proteomes" id="UP001239445">
    <property type="component" value="Unassembled WGS sequence"/>
</dbReference>
<evidence type="ECO:0000313" key="3">
    <source>
        <dbReference type="Proteomes" id="UP001239445"/>
    </source>
</evidence>
<feature type="compositionally biased region" description="Low complexity" evidence="1">
    <location>
        <begin position="47"/>
        <end position="58"/>
    </location>
</feature>